<keyword evidence="2" id="KW-0472">Membrane</keyword>
<dbReference type="Proteomes" id="UP000037923">
    <property type="component" value="Unassembled WGS sequence"/>
</dbReference>
<sequence>MGWWSSSPRAPHVDPAGEAHMQDAQDVIASIFEPGNHSLTSSTSEFAPREVVPNGTHNGRTPSESPSGGWRGWTRRTNAWLPFSPSAPPDNSEEAEIVSPCSSTATTSASGTTSPPLSWDQLPPSPLAGYELTKRGLVDRLRTPPHTLTPAELRDVIRELTKVEQQAKYDVDSSFSGHLGSRGLHGLELLVNPCLFLTGIYLMTWKTAQLYNGALPQESLVFTKVMSLRRWRMTADQREQLAQRHRLLMRATNARLVLAFLAGLGVFSLAWVSRPSRNVIEEAPDVQVAKETIAYQRHAEASLKWCWYVYYHHPAYRGARKE</sequence>
<feature type="compositionally biased region" description="Low complexity" evidence="1">
    <location>
        <begin position="102"/>
        <end position="114"/>
    </location>
</feature>
<dbReference type="GeneID" id="26906052"/>
<protein>
    <recommendedName>
        <fullName evidence="5">Transmembrane protein</fullName>
    </recommendedName>
</protein>
<keyword evidence="2" id="KW-1133">Transmembrane helix</keyword>
<dbReference type="OrthoDB" id="250638at2759"/>
<dbReference type="VEuPathDB" id="TriTrypDB:LpyrH10_11_2270"/>
<organism evidence="3 4">
    <name type="scientific">Leptomonas pyrrhocoris</name>
    <name type="common">Firebug parasite</name>
    <dbReference type="NCBI Taxonomy" id="157538"/>
    <lineage>
        <taxon>Eukaryota</taxon>
        <taxon>Discoba</taxon>
        <taxon>Euglenozoa</taxon>
        <taxon>Kinetoplastea</taxon>
        <taxon>Metakinetoplastina</taxon>
        <taxon>Trypanosomatida</taxon>
        <taxon>Trypanosomatidae</taxon>
        <taxon>Leishmaniinae</taxon>
        <taxon>Leptomonas</taxon>
    </lineage>
</organism>
<evidence type="ECO:0000256" key="1">
    <source>
        <dbReference type="SAM" id="MobiDB-lite"/>
    </source>
</evidence>
<dbReference type="EMBL" id="LGTL01000011">
    <property type="protein sequence ID" value="KPA79298.1"/>
    <property type="molecule type" value="Genomic_DNA"/>
</dbReference>
<name>A0A0N0DUS7_LEPPY</name>
<feature type="region of interest" description="Disordered" evidence="1">
    <location>
        <begin position="35"/>
        <end position="123"/>
    </location>
</feature>
<evidence type="ECO:0008006" key="5">
    <source>
        <dbReference type="Google" id="ProtNLM"/>
    </source>
</evidence>
<feature type="transmembrane region" description="Helical" evidence="2">
    <location>
        <begin position="254"/>
        <end position="272"/>
    </location>
</feature>
<dbReference type="OMA" id="SWDQLPP"/>
<keyword evidence="4" id="KW-1185">Reference proteome</keyword>
<evidence type="ECO:0000256" key="2">
    <source>
        <dbReference type="SAM" id="Phobius"/>
    </source>
</evidence>
<proteinExistence type="predicted"/>
<feature type="compositionally biased region" description="Polar residues" evidence="1">
    <location>
        <begin position="55"/>
        <end position="66"/>
    </location>
</feature>
<keyword evidence="2" id="KW-0812">Transmembrane</keyword>
<dbReference type="AlphaFoldDB" id="A0A0N0DUS7"/>
<reference evidence="3 4" key="1">
    <citation type="submission" date="2015-07" db="EMBL/GenBank/DDBJ databases">
        <title>High-quality genome of monoxenous trypanosomatid Leptomonas pyrrhocoris.</title>
        <authorList>
            <person name="Flegontov P."/>
            <person name="Butenko A."/>
            <person name="Firsov S."/>
            <person name="Vlcek C."/>
            <person name="Logacheva M.D."/>
            <person name="Field M."/>
            <person name="Filatov D."/>
            <person name="Flegontova O."/>
            <person name="Gerasimov E."/>
            <person name="Jackson A.P."/>
            <person name="Kelly S."/>
            <person name="Opperdoes F."/>
            <person name="O'Reilly A."/>
            <person name="Votypka J."/>
            <person name="Yurchenko V."/>
            <person name="Lukes J."/>
        </authorList>
    </citation>
    <scope>NUCLEOTIDE SEQUENCE [LARGE SCALE GENOMIC DNA]</scope>
    <source>
        <strain evidence="3">H10</strain>
    </source>
</reference>
<evidence type="ECO:0000313" key="4">
    <source>
        <dbReference type="Proteomes" id="UP000037923"/>
    </source>
</evidence>
<dbReference type="RefSeq" id="XP_015657737.1">
    <property type="nucleotide sequence ID" value="XM_015803912.1"/>
</dbReference>
<accession>A0A0N0DUS7</accession>
<comment type="caution">
    <text evidence="3">The sequence shown here is derived from an EMBL/GenBank/DDBJ whole genome shotgun (WGS) entry which is preliminary data.</text>
</comment>
<gene>
    <name evidence="3" type="ORF">ABB37_05762</name>
</gene>
<evidence type="ECO:0000313" key="3">
    <source>
        <dbReference type="EMBL" id="KPA79298.1"/>
    </source>
</evidence>